<dbReference type="GO" id="GO:0044281">
    <property type="term" value="P:small molecule metabolic process"/>
    <property type="evidence" value="ECO:0007669"/>
    <property type="project" value="UniProtKB-ARBA"/>
</dbReference>
<dbReference type="InterPro" id="IPR051400">
    <property type="entry name" value="HAD-like_hydrolase"/>
</dbReference>
<dbReference type="SFLD" id="SFLDG01129">
    <property type="entry name" value="C1.5:_HAD__Beta-PGM__Phosphata"/>
    <property type="match status" value="1"/>
</dbReference>
<evidence type="ECO:0000256" key="1">
    <source>
        <dbReference type="ARBA" id="ARBA00001946"/>
    </source>
</evidence>
<dbReference type="NCBIfam" id="TIGR01549">
    <property type="entry name" value="HAD-SF-IA-v1"/>
    <property type="match status" value="1"/>
</dbReference>
<evidence type="ECO:0000256" key="2">
    <source>
        <dbReference type="ARBA" id="ARBA00022723"/>
    </source>
</evidence>
<comment type="caution">
    <text evidence="5">The sequence shown here is derived from an EMBL/GenBank/DDBJ whole genome shotgun (WGS) entry which is preliminary data.</text>
</comment>
<evidence type="ECO:0000313" key="6">
    <source>
        <dbReference type="Proteomes" id="UP000313390"/>
    </source>
</evidence>
<gene>
    <name evidence="5" type="ORF">FIB18_22940</name>
</gene>
<protein>
    <submittedName>
        <fullName evidence="5">HAD family hydrolase</fullName>
    </submittedName>
</protein>
<dbReference type="Pfam" id="PF00702">
    <property type="entry name" value="Hydrolase"/>
    <property type="match status" value="1"/>
</dbReference>
<dbReference type="Proteomes" id="UP000313390">
    <property type="component" value="Unassembled WGS sequence"/>
</dbReference>
<organism evidence="5 6">
    <name type="scientific">Brucella pecoris</name>
    <dbReference type="NCBI Taxonomy" id="867683"/>
    <lineage>
        <taxon>Bacteria</taxon>
        <taxon>Pseudomonadati</taxon>
        <taxon>Pseudomonadota</taxon>
        <taxon>Alphaproteobacteria</taxon>
        <taxon>Hyphomicrobiales</taxon>
        <taxon>Brucellaceae</taxon>
        <taxon>Brucella/Ochrobactrum group</taxon>
        <taxon>Brucella</taxon>
    </lineage>
</organism>
<proteinExistence type="predicted"/>
<dbReference type="GO" id="GO:0016791">
    <property type="term" value="F:phosphatase activity"/>
    <property type="evidence" value="ECO:0007669"/>
    <property type="project" value="TreeGrafter"/>
</dbReference>
<dbReference type="PRINTS" id="PR00413">
    <property type="entry name" value="HADHALOGNASE"/>
</dbReference>
<dbReference type="SFLD" id="SFLDS00003">
    <property type="entry name" value="Haloacid_Dehalogenase"/>
    <property type="match status" value="1"/>
</dbReference>
<dbReference type="PANTHER" id="PTHR46470:SF2">
    <property type="entry name" value="GLYCERALDEHYDE 3-PHOSPHATE PHOSPHATASE"/>
    <property type="match status" value="1"/>
</dbReference>
<dbReference type="PANTHER" id="PTHR46470">
    <property type="entry name" value="N-ACYLNEURAMINATE-9-PHOSPHATASE"/>
    <property type="match status" value="1"/>
</dbReference>
<dbReference type="GO" id="GO:0046872">
    <property type="term" value="F:metal ion binding"/>
    <property type="evidence" value="ECO:0007669"/>
    <property type="project" value="UniProtKB-KW"/>
</dbReference>
<name>A0A5C5CD44_9HYPH</name>
<accession>A0A5C5CD44</accession>
<comment type="cofactor">
    <cofactor evidence="1">
        <name>Mg(2+)</name>
        <dbReference type="ChEBI" id="CHEBI:18420"/>
    </cofactor>
</comment>
<dbReference type="InterPro" id="IPR023214">
    <property type="entry name" value="HAD_sf"/>
</dbReference>
<keyword evidence="4" id="KW-0460">Magnesium</keyword>
<keyword evidence="2" id="KW-0479">Metal-binding</keyword>
<evidence type="ECO:0000256" key="4">
    <source>
        <dbReference type="ARBA" id="ARBA00022842"/>
    </source>
</evidence>
<keyword evidence="3 5" id="KW-0378">Hydrolase</keyword>
<dbReference type="InterPro" id="IPR036412">
    <property type="entry name" value="HAD-like_sf"/>
</dbReference>
<dbReference type="EMBL" id="VEWK01000020">
    <property type="protein sequence ID" value="TNV08875.1"/>
    <property type="molecule type" value="Genomic_DNA"/>
</dbReference>
<evidence type="ECO:0000256" key="3">
    <source>
        <dbReference type="ARBA" id="ARBA00022801"/>
    </source>
</evidence>
<dbReference type="Gene3D" id="1.10.150.520">
    <property type="match status" value="1"/>
</dbReference>
<dbReference type="AlphaFoldDB" id="A0A5C5CD44"/>
<dbReference type="SUPFAM" id="SSF56784">
    <property type="entry name" value="HAD-like"/>
    <property type="match status" value="1"/>
</dbReference>
<sequence>MPWRGDYPVYTAGGQCYIAPGFIMTAGFYRMRSDQPSAACFSEISLDGVKGVLTDLDGTLYAYKPCHQYALKTAFEYASYGLEQEAFFNLYRNARNRVTARLASQGAGRSRLFAFQLMGEELGWRAPFLAARELDRIYWQSFIEHMTADQEALRLLERCNDADIPVCVVTDMTAHVQIDKLKRLRLENRITHLVTSEETGVEKPDPRMFEAGLRKLGIGAFEAIMLGDDLRKDIQGASALGIRPYLVCLDKPEEAS</sequence>
<evidence type="ECO:0000313" key="5">
    <source>
        <dbReference type="EMBL" id="TNV08875.1"/>
    </source>
</evidence>
<reference evidence="5 6" key="1">
    <citation type="journal article" date="2011" name="Int. J. Syst. Evol. Microbiol.">
        <title>Ochrobactrum pecoris sp. nov., isolated from farm animals.</title>
        <authorList>
            <person name="Kampfer P."/>
            <person name="Huber B."/>
            <person name="Busse H.J."/>
            <person name="Scholz H.C."/>
            <person name="Tomaso H."/>
            <person name="Hotzel H."/>
            <person name="Melzer F."/>
        </authorList>
    </citation>
    <scope>NUCLEOTIDE SEQUENCE [LARGE SCALE GENOMIC DNA]</scope>
    <source>
        <strain evidence="5 6">08RB2639</strain>
    </source>
</reference>
<dbReference type="Gene3D" id="3.40.50.1000">
    <property type="entry name" value="HAD superfamily/HAD-like"/>
    <property type="match status" value="1"/>
</dbReference>
<dbReference type="InterPro" id="IPR006439">
    <property type="entry name" value="HAD-SF_hydro_IA"/>
</dbReference>